<dbReference type="PANTHER" id="PTHR11012:SF30">
    <property type="entry name" value="PROTEIN KINASE-LIKE DOMAIN-CONTAINING"/>
    <property type="match status" value="1"/>
</dbReference>
<keyword evidence="3" id="KW-1185">Reference proteome</keyword>
<proteinExistence type="predicted"/>
<evidence type="ECO:0000313" key="2">
    <source>
        <dbReference type="EMBL" id="CAL4118867.1"/>
    </source>
</evidence>
<dbReference type="InterPro" id="IPR015897">
    <property type="entry name" value="CHK_kinase-like"/>
</dbReference>
<evidence type="ECO:0000259" key="1">
    <source>
        <dbReference type="SMART" id="SM00587"/>
    </source>
</evidence>
<dbReference type="Gene3D" id="3.90.1200.10">
    <property type="match status" value="1"/>
</dbReference>
<gene>
    <name evidence="2" type="ORF">MNOR_LOCUS21546</name>
</gene>
<feature type="domain" description="CHK kinase-like" evidence="1">
    <location>
        <begin position="169"/>
        <end position="361"/>
    </location>
</feature>
<dbReference type="EMBL" id="CAXKWB010017438">
    <property type="protein sequence ID" value="CAL4118867.1"/>
    <property type="molecule type" value="Genomic_DNA"/>
</dbReference>
<dbReference type="SUPFAM" id="SSF56112">
    <property type="entry name" value="Protein kinase-like (PK-like)"/>
    <property type="match status" value="1"/>
</dbReference>
<dbReference type="Proteomes" id="UP001497623">
    <property type="component" value="Unassembled WGS sequence"/>
</dbReference>
<dbReference type="InterPro" id="IPR011009">
    <property type="entry name" value="Kinase-like_dom_sf"/>
</dbReference>
<accession>A0AAV2R717</accession>
<sequence length="479" mass="55649">VSSTRQEGTDVIEYTRTSSCTLHLHLVIMRSPRRRGEVNKEWVEYMLTEFENRNSPGCEVTIKTWETSDGSKKGDGCIGDLLKLEVKATVKNNEKSIEKEYHHIIKFTSQDPIEKEFMKTFGNATREFLMYSEILEKLNDFQANLTNNKFPICIPTYVFGRHNDKEHVLVMENMNNVGYENKSKFELLNINEAKMALEQLARLHAISYVYDKTCNIKENYPGFDAQHFLNMSTSNLDLKIDMAVEFLKFQGEHKELINKILSSKTQIIEKAKRAFIKRDKPQIFCINHGDPWNNNILIRKANVSKSDIGVCLIDWEDVHWNTSAYDLHYFLAGAVTPELRVKHMDELLQFYHDHFTEVTNKLGSPIPNWNYNIFRDEYDAVSFWGLLESFGFCMEISEASKDWEAVNHDPTTNPVLKSIKQVYGKILVSMFIKPSLMDMFIKQDFKKWVEPLSKEMKSGKNPGLNERYLSNILEGDIRG</sequence>
<name>A0AAV2R717_MEGNR</name>
<dbReference type="PANTHER" id="PTHR11012">
    <property type="entry name" value="PROTEIN KINASE-LIKE DOMAIN-CONTAINING"/>
    <property type="match status" value="1"/>
</dbReference>
<feature type="non-terminal residue" evidence="2">
    <location>
        <position position="479"/>
    </location>
</feature>
<dbReference type="SMART" id="SM00587">
    <property type="entry name" value="CHK"/>
    <property type="match status" value="1"/>
</dbReference>
<reference evidence="2 3" key="1">
    <citation type="submission" date="2024-05" db="EMBL/GenBank/DDBJ databases">
        <authorList>
            <person name="Wallberg A."/>
        </authorList>
    </citation>
    <scope>NUCLEOTIDE SEQUENCE [LARGE SCALE GENOMIC DNA]</scope>
</reference>
<dbReference type="AlphaFoldDB" id="A0AAV2R717"/>
<comment type="caution">
    <text evidence="2">The sequence shown here is derived from an EMBL/GenBank/DDBJ whole genome shotgun (WGS) entry which is preliminary data.</text>
</comment>
<protein>
    <recommendedName>
        <fullName evidence="1">CHK kinase-like domain-containing protein</fullName>
    </recommendedName>
</protein>
<dbReference type="Pfam" id="PF02958">
    <property type="entry name" value="EcKL"/>
    <property type="match status" value="1"/>
</dbReference>
<evidence type="ECO:0000313" key="3">
    <source>
        <dbReference type="Proteomes" id="UP001497623"/>
    </source>
</evidence>
<dbReference type="InterPro" id="IPR004119">
    <property type="entry name" value="EcKL"/>
</dbReference>
<organism evidence="2 3">
    <name type="scientific">Meganyctiphanes norvegica</name>
    <name type="common">Northern krill</name>
    <name type="synonym">Thysanopoda norvegica</name>
    <dbReference type="NCBI Taxonomy" id="48144"/>
    <lineage>
        <taxon>Eukaryota</taxon>
        <taxon>Metazoa</taxon>
        <taxon>Ecdysozoa</taxon>
        <taxon>Arthropoda</taxon>
        <taxon>Crustacea</taxon>
        <taxon>Multicrustacea</taxon>
        <taxon>Malacostraca</taxon>
        <taxon>Eumalacostraca</taxon>
        <taxon>Eucarida</taxon>
        <taxon>Euphausiacea</taxon>
        <taxon>Euphausiidae</taxon>
        <taxon>Meganyctiphanes</taxon>
    </lineage>
</organism>
<feature type="non-terminal residue" evidence="2">
    <location>
        <position position="1"/>
    </location>
</feature>